<comment type="caution">
    <text evidence="2">The sequence shown here is derived from an EMBL/GenBank/DDBJ whole genome shotgun (WGS) entry which is preliminary data.</text>
</comment>
<evidence type="ECO:0000313" key="3">
    <source>
        <dbReference type="Proteomes" id="UP000663851"/>
    </source>
</evidence>
<feature type="chain" id="PRO_5032903478" evidence="1">
    <location>
        <begin position="16"/>
        <end position="141"/>
    </location>
</feature>
<evidence type="ECO:0000256" key="1">
    <source>
        <dbReference type="SAM" id="SignalP"/>
    </source>
</evidence>
<dbReference type="EMBL" id="CAJOBO010002862">
    <property type="protein sequence ID" value="CAF4471457.1"/>
    <property type="molecule type" value="Genomic_DNA"/>
</dbReference>
<sequence>MWLVFLLVVVSVVGGTPVTIIDHLQALSDCVAKLEQRLLLCTGRVNHTQFQRHTGLRSGIYIHVNTSQCEFSSTPTYLTSLTGNSTRWATVGISTAYSPSVMGFDVYLAYWDLGSATEYMLMAAYQHQWALEWVGIAKTHS</sequence>
<dbReference type="Proteomes" id="UP000663851">
    <property type="component" value="Unassembled WGS sequence"/>
</dbReference>
<feature type="signal peptide" evidence="1">
    <location>
        <begin position="1"/>
        <end position="15"/>
    </location>
</feature>
<reference evidence="2" key="1">
    <citation type="submission" date="2021-02" db="EMBL/GenBank/DDBJ databases">
        <authorList>
            <person name="Nowell W R."/>
        </authorList>
    </citation>
    <scope>NUCLEOTIDE SEQUENCE</scope>
</reference>
<protein>
    <submittedName>
        <fullName evidence="2">Uncharacterized protein</fullName>
    </submittedName>
</protein>
<accession>A0A820TJP2</accession>
<dbReference type="AlphaFoldDB" id="A0A820TJP2"/>
<keyword evidence="1" id="KW-0732">Signal</keyword>
<organism evidence="2 3">
    <name type="scientific">Rotaria socialis</name>
    <dbReference type="NCBI Taxonomy" id="392032"/>
    <lineage>
        <taxon>Eukaryota</taxon>
        <taxon>Metazoa</taxon>
        <taxon>Spiralia</taxon>
        <taxon>Gnathifera</taxon>
        <taxon>Rotifera</taxon>
        <taxon>Eurotatoria</taxon>
        <taxon>Bdelloidea</taxon>
        <taxon>Philodinida</taxon>
        <taxon>Philodinidae</taxon>
        <taxon>Rotaria</taxon>
    </lineage>
</organism>
<gene>
    <name evidence="2" type="ORF">HFQ381_LOCUS25476</name>
</gene>
<name>A0A820TJP2_9BILA</name>
<evidence type="ECO:0000313" key="2">
    <source>
        <dbReference type="EMBL" id="CAF4471457.1"/>
    </source>
</evidence>
<proteinExistence type="predicted"/>